<evidence type="ECO:0000313" key="1">
    <source>
        <dbReference type="EMBL" id="MFC7178500.1"/>
    </source>
</evidence>
<dbReference type="RefSeq" id="WP_345709870.1">
    <property type="nucleotide sequence ID" value="NZ_BAABKV010000001.1"/>
</dbReference>
<dbReference type="InterPro" id="IPR025851">
    <property type="entry name" value="SUKH-4"/>
</dbReference>
<dbReference type="InterPro" id="IPR032722">
    <property type="entry name" value="Deaminase_XOO_2897"/>
</dbReference>
<keyword evidence="2" id="KW-1185">Reference proteome</keyword>
<protein>
    <submittedName>
        <fullName evidence="1">Nucleic acid/nucleotide deaminase domain-containing protein</fullName>
    </submittedName>
</protein>
<evidence type="ECO:0000313" key="2">
    <source>
        <dbReference type="Proteomes" id="UP001596435"/>
    </source>
</evidence>
<dbReference type="Pfam" id="PF14440">
    <property type="entry name" value="XOO_2897-deam"/>
    <property type="match status" value="1"/>
</dbReference>
<organism evidence="1 2">
    <name type="scientific">Kitasatospora paranensis</name>
    <dbReference type="NCBI Taxonomy" id="258053"/>
    <lineage>
        <taxon>Bacteria</taxon>
        <taxon>Bacillati</taxon>
        <taxon>Actinomycetota</taxon>
        <taxon>Actinomycetes</taxon>
        <taxon>Kitasatosporales</taxon>
        <taxon>Streptomycetaceae</taxon>
        <taxon>Kitasatospora</taxon>
    </lineage>
</organism>
<name>A0ABW2FQ95_9ACTN</name>
<proteinExistence type="predicted"/>
<sequence length="292" mass="32073">MCRDRAVDQGPESVRGEDRVTLSNDPFAERFGPDGCRRFDDGLVLPVQVGPYFHTLAEEPAGLGAYADAIGAELPAPEQRAWTRLGSDRAYDIVADPQRRVHGLLIRYADEPLVFVNSSPEAFAASLLGLDELLDTLASTDDPGRAAAAFAGLEERLAALDPEAFADRGSWWPLVLDDIRDTSSVENYAAFEILDDNGDKQVFTSSGSICLHPEERVWRNLEAAGIQPEQVVRIYTELEACAMPGHYCSMWFALAFPNARVTHSFPYGETAESRSEGIRQLRAALAQRGRGE</sequence>
<reference evidence="2" key="1">
    <citation type="journal article" date="2019" name="Int. J. Syst. Evol. Microbiol.">
        <title>The Global Catalogue of Microorganisms (GCM) 10K type strain sequencing project: providing services to taxonomists for standard genome sequencing and annotation.</title>
        <authorList>
            <consortium name="The Broad Institute Genomics Platform"/>
            <consortium name="The Broad Institute Genome Sequencing Center for Infectious Disease"/>
            <person name="Wu L."/>
            <person name="Ma J."/>
        </authorList>
    </citation>
    <scope>NUCLEOTIDE SEQUENCE [LARGE SCALE GENOMIC DNA]</scope>
    <source>
        <strain evidence="2">CGMCC 1.12859</strain>
    </source>
</reference>
<dbReference type="Proteomes" id="UP001596435">
    <property type="component" value="Unassembled WGS sequence"/>
</dbReference>
<gene>
    <name evidence="1" type="ORF">ACFQMG_02855</name>
</gene>
<accession>A0ABW2FQ95</accession>
<dbReference type="Pfam" id="PF14435">
    <property type="entry name" value="SUKH-4"/>
    <property type="match status" value="1"/>
</dbReference>
<comment type="caution">
    <text evidence="1">The sequence shown here is derived from an EMBL/GenBank/DDBJ whole genome shotgun (WGS) entry which is preliminary data.</text>
</comment>
<dbReference type="EMBL" id="JBHTAJ010000004">
    <property type="protein sequence ID" value="MFC7178500.1"/>
    <property type="molecule type" value="Genomic_DNA"/>
</dbReference>